<evidence type="ECO:0000256" key="6">
    <source>
        <dbReference type="SAM" id="Phobius"/>
    </source>
</evidence>
<dbReference type="InterPro" id="IPR011701">
    <property type="entry name" value="MFS"/>
</dbReference>
<dbReference type="GO" id="GO:0016020">
    <property type="term" value="C:membrane"/>
    <property type="evidence" value="ECO:0007669"/>
    <property type="project" value="UniProtKB-SubCell"/>
</dbReference>
<dbReference type="EMBL" id="JARKIE010000186">
    <property type="protein sequence ID" value="KAJ7669670.1"/>
    <property type="molecule type" value="Genomic_DNA"/>
</dbReference>
<feature type="transmembrane region" description="Helical" evidence="6">
    <location>
        <begin position="434"/>
        <end position="454"/>
    </location>
</feature>
<feature type="transmembrane region" description="Helical" evidence="6">
    <location>
        <begin position="402"/>
        <end position="422"/>
    </location>
</feature>
<dbReference type="GO" id="GO:0022857">
    <property type="term" value="F:transmembrane transporter activity"/>
    <property type="evidence" value="ECO:0007669"/>
    <property type="project" value="InterPro"/>
</dbReference>
<feature type="transmembrane region" description="Helical" evidence="6">
    <location>
        <begin position="108"/>
        <end position="127"/>
    </location>
</feature>
<evidence type="ECO:0000256" key="2">
    <source>
        <dbReference type="ARBA" id="ARBA00022448"/>
    </source>
</evidence>
<reference evidence="7" key="1">
    <citation type="submission" date="2023-03" db="EMBL/GenBank/DDBJ databases">
        <title>Massive genome expansion in bonnet fungi (Mycena s.s.) driven by repeated elements and novel gene families across ecological guilds.</title>
        <authorList>
            <consortium name="Lawrence Berkeley National Laboratory"/>
            <person name="Harder C.B."/>
            <person name="Miyauchi S."/>
            <person name="Viragh M."/>
            <person name="Kuo A."/>
            <person name="Thoen E."/>
            <person name="Andreopoulos B."/>
            <person name="Lu D."/>
            <person name="Skrede I."/>
            <person name="Drula E."/>
            <person name="Henrissat B."/>
            <person name="Morin E."/>
            <person name="Kohler A."/>
            <person name="Barry K."/>
            <person name="LaButti K."/>
            <person name="Morin E."/>
            <person name="Salamov A."/>
            <person name="Lipzen A."/>
            <person name="Mereny Z."/>
            <person name="Hegedus B."/>
            <person name="Baldrian P."/>
            <person name="Stursova M."/>
            <person name="Weitz H."/>
            <person name="Taylor A."/>
            <person name="Grigoriev I.V."/>
            <person name="Nagy L.G."/>
            <person name="Martin F."/>
            <person name="Kauserud H."/>
        </authorList>
    </citation>
    <scope>NUCLEOTIDE SEQUENCE</scope>
    <source>
        <strain evidence="7">CBHHK067</strain>
    </source>
</reference>
<feature type="transmembrane region" description="Helical" evidence="6">
    <location>
        <begin position="372"/>
        <end position="390"/>
    </location>
</feature>
<dbReference type="AlphaFoldDB" id="A0AAD7CYM3"/>
<evidence type="ECO:0000256" key="1">
    <source>
        <dbReference type="ARBA" id="ARBA00004141"/>
    </source>
</evidence>
<feature type="transmembrane region" description="Helical" evidence="6">
    <location>
        <begin position="340"/>
        <end position="360"/>
    </location>
</feature>
<dbReference type="Pfam" id="PF07690">
    <property type="entry name" value="MFS_1"/>
    <property type="match status" value="1"/>
</dbReference>
<evidence type="ECO:0000256" key="4">
    <source>
        <dbReference type="ARBA" id="ARBA00022989"/>
    </source>
</evidence>
<dbReference type="PANTHER" id="PTHR43791:SF48">
    <property type="entry name" value="TRANSPORTER, PUTATIVE (AFU_ORTHOLOGUE AFUA_4G01000)-RELATED"/>
    <property type="match status" value="1"/>
</dbReference>
<comment type="caution">
    <text evidence="7">The sequence shown here is derived from an EMBL/GenBank/DDBJ whole genome shotgun (WGS) entry which is preliminary data.</text>
</comment>
<evidence type="ECO:0000256" key="3">
    <source>
        <dbReference type="ARBA" id="ARBA00022692"/>
    </source>
</evidence>
<feature type="transmembrane region" description="Helical" evidence="6">
    <location>
        <begin position="314"/>
        <end position="333"/>
    </location>
</feature>
<dbReference type="SUPFAM" id="SSF103473">
    <property type="entry name" value="MFS general substrate transporter"/>
    <property type="match status" value="1"/>
</dbReference>
<feature type="transmembrane region" description="Helical" evidence="6">
    <location>
        <begin position="268"/>
        <end position="294"/>
    </location>
</feature>
<feature type="transmembrane region" description="Helical" evidence="6">
    <location>
        <begin position="167"/>
        <end position="192"/>
    </location>
</feature>
<keyword evidence="4 6" id="KW-1133">Transmembrane helix</keyword>
<keyword evidence="8" id="KW-1185">Reference proteome</keyword>
<proteinExistence type="predicted"/>
<protein>
    <submittedName>
        <fullName evidence="7">Major facilitator superfamily domain-containing protein</fullName>
    </submittedName>
</protein>
<dbReference type="InterPro" id="IPR036259">
    <property type="entry name" value="MFS_trans_sf"/>
</dbReference>
<keyword evidence="2" id="KW-0813">Transport</keyword>
<feature type="transmembrane region" description="Helical" evidence="6">
    <location>
        <begin position="77"/>
        <end position="101"/>
    </location>
</feature>
<feature type="transmembrane region" description="Helical" evidence="6">
    <location>
        <begin position="204"/>
        <end position="223"/>
    </location>
</feature>
<evidence type="ECO:0000313" key="7">
    <source>
        <dbReference type="EMBL" id="KAJ7669670.1"/>
    </source>
</evidence>
<accession>A0AAD7CYM3</accession>
<dbReference type="Gene3D" id="1.20.1250.20">
    <property type="entry name" value="MFS general substrate transporter like domains"/>
    <property type="match status" value="1"/>
</dbReference>
<gene>
    <name evidence="7" type="ORF">B0H17DRAFT_1335739</name>
</gene>
<comment type="subcellular location">
    <subcellularLocation>
        <location evidence="1">Membrane</location>
        <topology evidence="1">Multi-pass membrane protein</topology>
    </subcellularLocation>
</comment>
<name>A0AAD7CYM3_MYCRO</name>
<keyword evidence="5 6" id="KW-0472">Membrane</keyword>
<dbReference type="Proteomes" id="UP001221757">
    <property type="component" value="Unassembled WGS sequence"/>
</dbReference>
<dbReference type="PANTHER" id="PTHR43791">
    <property type="entry name" value="PERMEASE-RELATED"/>
    <property type="match status" value="1"/>
</dbReference>
<feature type="transmembrane region" description="Helical" evidence="6">
    <location>
        <begin position="133"/>
        <end position="155"/>
    </location>
</feature>
<sequence length="481" mass="52681">MASTPSHSSFDEKRQREAFKDQALQVDSAAERWLVRKLDFRLLPCLVLAHLFTFIDRSSAGNAKVAGLSTELHLGNWGFNIGTCLYYVFYIAFEIPAVMLVRRFGNRLVPLAVVAFGVVTIGTGFTHTKGDFYAVKCLLGMFEAFVLPGNSYIITQFYKRSELSVRIGFFILSAGYLSGAFGGLLATGFLHIAPMGPVHTWRHIFVWEGVITAGLGGILYFLYPTSLKTTSMLTEEERKLTSVRLGALPGEPISVANKFPSWIQLKEVLFNPLVLAPAFFYLINNITVTGTFIFTPTILALNYPDASPFRIQLLSVPPNVCAWGFSVGLVYIAMRYNKHAVTALIGALFTVAGYGTWLATDATFIQTRYTCLFLNTIGGCYGPIILAWTVSNAHSDTARALTAAAVSGIGSIGSIVGSWSYFPTDAKTGYHIGNTLNVSLAVVVSVGIAALWLLEFRANRRERTKDGTKDGNVDVGFRYVL</sequence>
<evidence type="ECO:0000256" key="5">
    <source>
        <dbReference type="ARBA" id="ARBA00023136"/>
    </source>
</evidence>
<evidence type="ECO:0000313" key="8">
    <source>
        <dbReference type="Proteomes" id="UP001221757"/>
    </source>
</evidence>
<organism evidence="7 8">
    <name type="scientific">Mycena rosella</name>
    <name type="common">Pink bonnet</name>
    <name type="synonym">Agaricus rosellus</name>
    <dbReference type="NCBI Taxonomy" id="1033263"/>
    <lineage>
        <taxon>Eukaryota</taxon>
        <taxon>Fungi</taxon>
        <taxon>Dikarya</taxon>
        <taxon>Basidiomycota</taxon>
        <taxon>Agaricomycotina</taxon>
        <taxon>Agaricomycetes</taxon>
        <taxon>Agaricomycetidae</taxon>
        <taxon>Agaricales</taxon>
        <taxon>Marasmiineae</taxon>
        <taxon>Mycenaceae</taxon>
        <taxon>Mycena</taxon>
    </lineage>
</organism>
<keyword evidence="3 6" id="KW-0812">Transmembrane</keyword>